<protein>
    <recommendedName>
        <fullName evidence="16">Cytochrome P450</fullName>
    </recommendedName>
</protein>
<evidence type="ECO:0000256" key="3">
    <source>
        <dbReference type="ARBA" id="ARBA00010617"/>
    </source>
</evidence>
<evidence type="ECO:0000313" key="15">
    <source>
        <dbReference type="Proteomes" id="UP001172457"/>
    </source>
</evidence>
<keyword evidence="9 12" id="KW-0408">Iron</keyword>
<sequence>MKMDKKKKEVLRLINEVQAVAADFFASDLWPGLPFVALVDKLLGKMDRLEKCFQYFDAFYQGLIDEHLNPRNPKSHEEEEDFVDILLRLKKDKLFDLTYDHIKGILMNVLVAGTDTSSATVVWAMTALVKNPKVMTKAQEEIRNVVGNKGKVDEDDIPKLTYLKAVVKETLRLYPPAPLLVPRETTKEAILHGYKIKAKSLVFVNASAIGRDPEYWESPEEFFPDRFVGSAIDFRGNDFEFIPFGGGRRICPAISMGDVTVDLLLANLLYLFDWDLPDGMRKEDIDFDVLPGVTMHKRNELCLLARVYT</sequence>
<dbReference type="GO" id="GO:0005506">
    <property type="term" value="F:iron ion binding"/>
    <property type="evidence" value="ECO:0007669"/>
    <property type="project" value="InterPro"/>
</dbReference>
<evidence type="ECO:0000256" key="5">
    <source>
        <dbReference type="ARBA" id="ARBA00022692"/>
    </source>
</evidence>
<evidence type="ECO:0000256" key="10">
    <source>
        <dbReference type="ARBA" id="ARBA00023033"/>
    </source>
</evidence>
<feature type="binding site" description="axial binding residue" evidence="12">
    <location>
        <position position="251"/>
    </location>
    <ligand>
        <name>heme</name>
        <dbReference type="ChEBI" id="CHEBI:30413"/>
    </ligand>
    <ligandPart>
        <name>Fe</name>
        <dbReference type="ChEBI" id="CHEBI:18248"/>
    </ligandPart>
</feature>
<name>A0AA38WV95_9ASTR</name>
<dbReference type="Gene3D" id="1.10.630.10">
    <property type="entry name" value="Cytochrome P450"/>
    <property type="match status" value="1"/>
</dbReference>
<dbReference type="PANTHER" id="PTHR47955:SF22">
    <property type="entry name" value="CYTOCHROME P450 83B1-LIKE"/>
    <property type="match status" value="1"/>
</dbReference>
<dbReference type="InterPro" id="IPR017972">
    <property type="entry name" value="Cyt_P450_CS"/>
</dbReference>
<keyword evidence="7" id="KW-1133">Transmembrane helix</keyword>
<comment type="caution">
    <text evidence="14">The sequence shown here is derived from an EMBL/GenBank/DDBJ whole genome shotgun (WGS) entry which is preliminary data.</text>
</comment>
<evidence type="ECO:0000256" key="6">
    <source>
        <dbReference type="ARBA" id="ARBA00022723"/>
    </source>
</evidence>
<dbReference type="PRINTS" id="PR00463">
    <property type="entry name" value="EP450I"/>
</dbReference>
<reference evidence="14" key="1">
    <citation type="submission" date="2023-03" db="EMBL/GenBank/DDBJ databases">
        <title>Chromosome-scale reference genome and RAD-based genetic map of yellow starthistle (Centaurea solstitialis) reveal putative structural variation and QTLs associated with invader traits.</title>
        <authorList>
            <person name="Reatini B."/>
            <person name="Cang F.A."/>
            <person name="Jiang Q."/>
            <person name="Mckibben M.T.W."/>
            <person name="Barker M.S."/>
            <person name="Rieseberg L.H."/>
            <person name="Dlugosch K.M."/>
        </authorList>
    </citation>
    <scope>NUCLEOTIDE SEQUENCE</scope>
    <source>
        <strain evidence="14">CAN-66</strain>
        <tissue evidence="14">Leaf</tissue>
    </source>
</reference>
<dbReference type="EMBL" id="JARYMX010000001">
    <property type="protein sequence ID" value="KAJ9567574.1"/>
    <property type="molecule type" value="Genomic_DNA"/>
</dbReference>
<dbReference type="FunFam" id="1.10.630.10:FF:000126">
    <property type="entry name" value="Predicted protein"/>
    <property type="match status" value="1"/>
</dbReference>
<evidence type="ECO:0000256" key="2">
    <source>
        <dbReference type="ARBA" id="ARBA00004167"/>
    </source>
</evidence>
<keyword evidence="4 12" id="KW-0349">Heme</keyword>
<gene>
    <name evidence="14" type="ORF">OSB04_003540</name>
</gene>
<comment type="subcellular location">
    <subcellularLocation>
        <location evidence="2">Membrane</location>
        <topology evidence="2">Single-pass membrane protein</topology>
    </subcellularLocation>
</comment>
<dbReference type="GO" id="GO:0016705">
    <property type="term" value="F:oxidoreductase activity, acting on paired donors, with incorporation or reduction of molecular oxygen"/>
    <property type="evidence" value="ECO:0007669"/>
    <property type="project" value="InterPro"/>
</dbReference>
<keyword evidence="15" id="KW-1185">Reference proteome</keyword>
<dbReference type="Pfam" id="PF00067">
    <property type="entry name" value="p450"/>
    <property type="match status" value="1"/>
</dbReference>
<dbReference type="GO" id="GO:0020037">
    <property type="term" value="F:heme binding"/>
    <property type="evidence" value="ECO:0007669"/>
    <property type="project" value="InterPro"/>
</dbReference>
<keyword evidence="6 12" id="KW-0479">Metal-binding</keyword>
<dbReference type="Proteomes" id="UP001172457">
    <property type="component" value="Chromosome 1"/>
</dbReference>
<evidence type="ECO:0000256" key="4">
    <source>
        <dbReference type="ARBA" id="ARBA00022617"/>
    </source>
</evidence>
<dbReference type="PROSITE" id="PS00086">
    <property type="entry name" value="CYTOCHROME_P450"/>
    <property type="match status" value="1"/>
</dbReference>
<dbReference type="GO" id="GO:0051762">
    <property type="term" value="P:sesquiterpene biosynthetic process"/>
    <property type="evidence" value="ECO:0007669"/>
    <property type="project" value="UniProtKB-ARBA"/>
</dbReference>
<dbReference type="GO" id="GO:0004497">
    <property type="term" value="F:monooxygenase activity"/>
    <property type="evidence" value="ECO:0007669"/>
    <property type="project" value="UniProtKB-KW"/>
</dbReference>
<dbReference type="SUPFAM" id="SSF48264">
    <property type="entry name" value="Cytochrome P450"/>
    <property type="match status" value="1"/>
</dbReference>
<evidence type="ECO:0000256" key="11">
    <source>
        <dbReference type="ARBA" id="ARBA00023136"/>
    </source>
</evidence>
<dbReference type="InterPro" id="IPR002401">
    <property type="entry name" value="Cyt_P450_E_grp-I"/>
</dbReference>
<dbReference type="GO" id="GO:0016020">
    <property type="term" value="C:membrane"/>
    <property type="evidence" value="ECO:0007669"/>
    <property type="project" value="UniProtKB-SubCell"/>
</dbReference>
<evidence type="ECO:0000256" key="9">
    <source>
        <dbReference type="ARBA" id="ARBA00023004"/>
    </source>
</evidence>
<dbReference type="PRINTS" id="PR00385">
    <property type="entry name" value="P450"/>
</dbReference>
<keyword evidence="10 13" id="KW-0503">Monooxygenase</keyword>
<dbReference type="InterPro" id="IPR001128">
    <property type="entry name" value="Cyt_P450"/>
</dbReference>
<evidence type="ECO:0000313" key="14">
    <source>
        <dbReference type="EMBL" id="KAJ9567574.1"/>
    </source>
</evidence>
<dbReference type="PANTHER" id="PTHR47955">
    <property type="entry name" value="CYTOCHROME P450 FAMILY 71 PROTEIN"/>
    <property type="match status" value="1"/>
</dbReference>
<evidence type="ECO:0000256" key="8">
    <source>
        <dbReference type="ARBA" id="ARBA00023002"/>
    </source>
</evidence>
<keyword evidence="11" id="KW-0472">Membrane</keyword>
<comment type="cofactor">
    <cofactor evidence="1 12">
        <name>heme</name>
        <dbReference type="ChEBI" id="CHEBI:30413"/>
    </cofactor>
</comment>
<organism evidence="14 15">
    <name type="scientific">Centaurea solstitialis</name>
    <name type="common">yellow star-thistle</name>
    <dbReference type="NCBI Taxonomy" id="347529"/>
    <lineage>
        <taxon>Eukaryota</taxon>
        <taxon>Viridiplantae</taxon>
        <taxon>Streptophyta</taxon>
        <taxon>Embryophyta</taxon>
        <taxon>Tracheophyta</taxon>
        <taxon>Spermatophyta</taxon>
        <taxon>Magnoliopsida</taxon>
        <taxon>eudicotyledons</taxon>
        <taxon>Gunneridae</taxon>
        <taxon>Pentapetalae</taxon>
        <taxon>asterids</taxon>
        <taxon>campanulids</taxon>
        <taxon>Asterales</taxon>
        <taxon>Asteraceae</taxon>
        <taxon>Carduoideae</taxon>
        <taxon>Cardueae</taxon>
        <taxon>Centaureinae</taxon>
        <taxon>Centaurea</taxon>
    </lineage>
</organism>
<evidence type="ECO:0008006" key="16">
    <source>
        <dbReference type="Google" id="ProtNLM"/>
    </source>
</evidence>
<keyword evidence="8 13" id="KW-0560">Oxidoreductase</keyword>
<evidence type="ECO:0000256" key="13">
    <source>
        <dbReference type="RuleBase" id="RU000461"/>
    </source>
</evidence>
<evidence type="ECO:0000256" key="12">
    <source>
        <dbReference type="PIRSR" id="PIRSR602401-1"/>
    </source>
</evidence>
<dbReference type="InterPro" id="IPR036396">
    <property type="entry name" value="Cyt_P450_sf"/>
</dbReference>
<proteinExistence type="inferred from homology"/>
<comment type="similarity">
    <text evidence="3 13">Belongs to the cytochrome P450 family.</text>
</comment>
<keyword evidence="5" id="KW-0812">Transmembrane</keyword>
<evidence type="ECO:0000256" key="7">
    <source>
        <dbReference type="ARBA" id="ARBA00022989"/>
    </source>
</evidence>
<dbReference type="AlphaFoldDB" id="A0AA38WV95"/>
<evidence type="ECO:0000256" key="1">
    <source>
        <dbReference type="ARBA" id="ARBA00001971"/>
    </source>
</evidence>
<accession>A0AA38WV95</accession>